<dbReference type="InterPro" id="IPR005119">
    <property type="entry name" value="LysR_subst-bd"/>
</dbReference>
<dbReference type="PROSITE" id="PS50931">
    <property type="entry name" value="HTH_LYSR"/>
    <property type="match status" value="1"/>
</dbReference>
<protein>
    <submittedName>
        <fullName evidence="6">Transcriptional regulator, LysR family</fullName>
    </submittedName>
</protein>
<reference evidence="8 9" key="1">
    <citation type="submission" date="2016-10" db="EMBL/GenBank/DDBJ databases">
        <authorList>
            <person name="de Groot N.N."/>
        </authorList>
    </citation>
    <scope>NUCLEOTIDE SEQUENCE [LARGE SCALE GENOMIC DNA]</scope>
    <source>
        <strain evidence="7 8">CGMCC 1.9095</strain>
        <strain evidence="6 9">DSM 22558</strain>
    </source>
</reference>
<keyword evidence="4" id="KW-0804">Transcription</keyword>
<proteinExistence type="inferred from homology"/>
<keyword evidence="8" id="KW-1185">Reference proteome</keyword>
<dbReference type="Gene3D" id="1.10.10.10">
    <property type="entry name" value="Winged helix-like DNA-binding domain superfamily/Winged helix DNA-binding domain"/>
    <property type="match status" value="1"/>
</dbReference>
<feature type="domain" description="HTH lysR-type" evidence="5">
    <location>
        <begin position="1"/>
        <end position="59"/>
    </location>
</feature>
<dbReference type="GO" id="GO:0006351">
    <property type="term" value="P:DNA-templated transcription"/>
    <property type="evidence" value="ECO:0007669"/>
    <property type="project" value="TreeGrafter"/>
</dbReference>
<evidence type="ECO:0000313" key="7">
    <source>
        <dbReference type="EMBL" id="SFL94625.1"/>
    </source>
</evidence>
<organism evidence="6 9">
    <name type="scientific">Halopseudomonas bauzanensis</name>
    <dbReference type="NCBI Taxonomy" id="653930"/>
    <lineage>
        <taxon>Bacteria</taxon>
        <taxon>Pseudomonadati</taxon>
        <taxon>Pseudomonadota</taxon>
        <taxon>Gammaproteobacteria</taxon>
        <taxon>Pseudomonadales</taxon>
        <taxon>Pseudomonadaceae</taxon>
        <taxon>Halopseudomonas</taxon>
    </lineage>
</organism>
<dbReference type="Pfam" id="PF03466">
    <property type="entry name" value="LysR_substrate"/>
    <property type="match status" value="1"/>
</dbReference>
<evidence type="ECO:0000256" key="4">
    <source>
        <dbReference type="ARBA" id="ARBA00023163"/>
    </source>
</evidence>
<dbReference type="PANTHER" id="PTHR30537:SF5">
    <property type="entry name" value="HTH-TYPE TRANSCRIPTIONAL ACTIVATOR TTDR-RELATED"/>
    <property type="match status" value="1"/>
</dbReference>
<dbReference type="PANTHER" id="PTHR30537">
    <property type="entry name" value="HTH-TYPE TRANSCRIPTIONAL REGULATOR"/>
    <property type="match status" value="1"/>
</dbReference>
<dbReference type="GO" id="GO:0003700">
    <property type="term" value="F:DNA-binding transcription factor activity"/>
    <property type="evidence" value="ECO:0007669"/>
    <property type="project" value="InterPro"/>
</dbReference>
<evidence type="ECO:0000256" key="3">
    <source>
        <dbReference type="ARBA" id="ARBA00023125"/>
    </source>
</evidence>
<dbReference type="InterPro" id="IPR036388">
    <property type="entry name" value="WH-like_DNA-bd_sf"/>
</dbReference>
<sequence length="299" mass="32334">MDRITSMRVFVRAASAGSLSAAARHLSMSPAMAAKHVNALEARLGVKLFHRTTRRLSLTEAGSNYLEACQRILPEIDEAEAVAASQRVKATGLLRMNVPLSFGERFVAPLIPAFSHRHPEVKVELGLSDAQVDLLAGSWDLAIRIGRLSDSNLQARRLGDSAMLVCAAPSYLDQRGVPRRVAELAQHNCLSYTLSPMQDARTWAFGPDGEVRVPISGDLLANNGNALLAAAVGGQGIIYQPHFIVGEALDAGRLVALELDQPVIELGGIHVLYPPDRRPPAKVRVMIDYLAEAFERAPP</sequence>
<evidence type="ECO:0000259" key="5">
    <source>
        <dbReference type="PROSITE" id="PS50931"/>
    </source>
</evidence>
<keyword evidence="3" id="KW-0238">DNA-binding</keyword>
<dbReference type="FunFam" id="1.10.10.10:FF:000001">
    <property type="entry name" value="LysR family transcriptional regulator"/>
    <property type="match status" value="1"/>
</dbReference>
<comment type="similarity">
    <text evidence="1">Belongs to the LysR transcriptional regulatory family.</text>
</comment>
<keyword evidence="2" id="KW-0805">Transcription regulation</keyword>
<dbReference type="EMBL" id="FOUA01000002">
    <property type="protein sequence ID" value="SFL94625.1"/>
    <property type="molecule type" value="Genomic_DNA"/>
</dbReference>
<dbReference type="RefSeq" id="WP_036991679.1">
    <property type="nucleotide sequence ID" value="NZ_FOGN01000002.1"/>
</dbReference>
<dbReference type="InterPro" id="IPR036390">
    <property type="entry name" value="WH_DNA-bd_sf"/>
</dbReference>
<dbReference type="InterPro" id="IPR058163">
    <property type="entry name" value="LysR-type_TF_proteobact-type"/>
</dbReference>
<dbReference type="STRING" id="653930.SAMN05216589_1591"/>
<dbReference type="SUPFAM" id="SSF53850">
    <property type="entry name" value="Periplasmic binding protein-like II"/>
    <property type="match status" value="1"/>
</dbReference>
<dbReference type="GO" id="GO:0043565">
    <property type="term" value="F:sequence-specific DNA binding"/>
    <property type="evidence" value="ECO:0007669"/>
    <property type="project" value="TreeGrafter"/>
</dbReference>
<evidence type="ECO:0000313" key="8">
    <source>
        <dbReference type="Proteomes" id="UP000186599"/>
    </source>
</evidence>
<dbReference type="SUPFAM" id="SSF46785">
    <property type="entry name" value="Winged helix' DNA-binding domain"/>
    <property type="match status" value="1"/>
</dbReference>
<evidence type="ECO:0000313" key="9">
    <source>
        <dbReference type="Proteomes" id="UP000186904"/>
    </source>
</evidence>
<name>A0A031MDS0_9GAMM</name>
<accession>A0A031MDS0</accession>
<dbReference type="Proteomes" id="UP000186904">
    <property type="component" value="Unassembled WGS sequence"/>
</dbReference>
<dbReference type="Proteomes" id="UP000186599">
    <property type="component" value="Unassembled WGS sequence"/>
</dbReference>
<dbReference type="OrthoDB" id="9786526at2"/>
<evidence type="ECO:0000313" key="6">
    <source>
        <dbReference type="EMBL" id="SER85867.1"/>
    </source>
</evidence>
<dbReference type="FunFam" id="3.40.190.290:FF:000001">
    <property type="entry name" value="Transcriptional regulator, LysR family"/>
    <property type="match status" value="1"/>
</dbReference>
<dbReference type="Gene3D" id="3.40.190.290">
    <property type="match status" value="1"/>
</dbReference>
<dbReference type="AlphaFoldDB" id="A0A031MDS0"/>
<evidence type="ECO:0000256" key="2">
    <source>
        <dbReference type="ARBA" id="ARBA00023015"/>
    </source>
</evidence>
<dbReference type="CDD" id="cd08422">
    <property type="entry name" value="PBP2_CrgA_like"/>
    <property type="match status" value="1"/>
</dbReference>
<gene>
    <name evidence="7" type="ORF">SAMN04487855_1722</name>
    <name evidence="6" type="ORF">SAMN05216589_1591</name>
</gene>
<dbReference type="InterPro" id="IPR000847">
    <property type="entry name" value="LysR_HTH_N"/>
</dbReference>
<dbReference type="EMBL" id="FOGN01000002">
    <property type="protein sequence ID" value="SER85867.1"/>
    <property type="molecule type" value="Genomic_DNA"/>
</dbReference>
<evidence type="ECO:0000256" key="1">
    <source>
        <dbReference type="ARBA" id="ARBA00009437"/>
    </source>
</evidence>
<dbReference type="Pfam" id="PF00126">
    <property type="entry name" value="HTH_1"/>
    <property type="match status" value="1"/>
</dbReference>